<gene>
    <name evidence="2" type="ORF">ADS79_15835</name>
    <name evidence="1" type="ORF">BRE01_55190</name>
</gene>
<proteinExistence type="predicted"/>
<organism evidence="2 3">
    <name type="scientific">Brevibacillus reuszeri</name>
    <dbReference type="NCBI Taxonomy" id="54915"/>
    <lineage>
        <taxon>Bacteria</taxon>
        <taxon>Bacillati</taxon>
        <taxon>Bacillota</taxon>
        <taxon>Bacilli</taxon>
        <taxon>Bacillales</taxon>
        <taxon>Paenibacillaceae</taxon>
        <taxon>Brevibacillus</taxon>
    </lineage>
</organism>
<comment type="caution">
    <text evidence="2">The sequence shown here is derived from an EMBL/GenBank/DDBJ whole genome shotgun (WGS) entry which is preliminary data.</text>
</comment>
<dbReference type="EMBL" id="BJON01000023">
    <property type="protein sequence ID" value="GED71817.1"/>
    <property type="molecule type" value="Genomic_DNA"/>
</dbReference>
<reference evidence="3" key="1">
    <citation type="submission" date="2015-07" db="EMBL/GenBank/DDBJ databases">
        <title>Genome sequencing project for genomic taxonomy and phylogenomics of Bacillus-like bacteria.</title>
        <authorList>
            <person name="Liu B."/>
            <person name="Wang J."/>
            <person name="Zhu Y."/>
            <person name="Liu G."/>
            <person name="Chen Q."/>
            <person name="Chen Z."/>
            <person name="Lan J."/>
            <person name="Che J."/>
            <person name="Ge C."/>
            <person name="Shi H."/>
            <person name="Pan Z."/>
            <person name="Liu X."/>
        </authorList>
    </citation>
    <scope>NUCLEOTIDE SEQUENCE [LARGE SCALE GENOMIC DNA]</scope>
    <source>
        <strain evidence="3">DSM 9887</strain>
    </source>
</reference>
<accession>A0A0K9YP12</accession>
<dbReference type="Proteomes" id="UP000319578">
    <property type="component" value="Unassembled WGS sequence"/>
</dbReference>
<dbReference type="Proteomes" id="UP000036834">
    <property type="component" value="Unassembled WGS sequence"/>
</dbReference>
<dbReference type="EMBL" id="LGIQ01000009">
    <property type="protein sequence ID" value="KNB70411.1"/>
    <property type="molecule type" value="Genomic_DNA"/>
</dbReference>
<reference evidence="1 4" key="3">
    <citation type="submission" date="2019-06" db="EMBL/GenBank/DDBJ databases">
        <title>Whole genome shotgun sequence of Brevibacillus reuszeri NBRC 15719.</title>
        <authorList>
            <person name="Hosoyama A."/>
            <person name="Uohara A."/>
            <person name="Ohji S."/>
            <person name="Ichikawa N."/>
        </authorList>
    </citation>
    <scope>NUCLEOTIDE SEQUENCE [LARGE SCALE GENOMIC DNA]</scope>
    <source>
        <strain evidence="1 4">NBRC 15719</strain>
    </source>
</reference>
<evidence type="ECO:0000313" key="2">
    <source>
        <dbReference type="EMBL" id="KNB70411.1"/>
    </source>
</evidence>
<evidence type="ECO:0000313" key="3">
    <source>
        <dbReference type="Proteomes" id="UP000036834"/>
    </source>
</evidence>
<dbReference type="OrthoDB" id="396512at2"/>
<evidence type="ECO:0000313" key="4">
    <source>
        <dbReference type="Proteomes" id="UP000319578"/>
    </source>
</evidence>
<keyword evidence="4" id="KW-1185">Reference proteome</keyword>
<sequence>MSRRIQNANAVLDKNHKEDYLEMFDRKYNLSSNDIIRFNFFKFIEILVRKAIFDQELFMKEIKEVVNSNNSTKLPIPISFLQTWYGDLSDEDFIEQSMQRARGYSRV</sequence>
<dbReference type="AlphaFoldDB" id="A0A0K9YP12"/>
<dbReference type="PATRIC" id="fig|54915.3.peg.2192"/>
<reference evidence="2" key="2">
    <citation type="submission" date="2015-07" db="EMBL/GenBank/DDBJ databases">
        <title>MeaNS - Measles Nucleotide Surveillance Program.</title>
        <authorList>
            <person name="Tran T."/>
            <person name="Druce J."/>
        </authorList>
    </citation>
    <scope>NUCLEOTIDE SEQUENCE</scope>
    <source>
        <strain evidence="2">DSM 9887</strain>
    </source>
</reference>
<dbReference type="RefSeq" id="WP_049739389.1">
    <property type="nucleotide sequence ID" value="NZ_BJON01000023.1"/>
</dbReference>
<protein>
    <submittedName>
        <fullName evidence="2">Uncharacterized protein</fullName>
    </submittedName>
</protein>
<evidence type="ECO:0000313" key="1">
    <source>
        <dbReference type="EMBL" id="GED71817.1"/>
    </source>
</evidence>
<name>A0A0K9YP12_9BACL</name>